<dbReference type="Pfam" id="PF19754">
    <property type="entry name" value="DUF6241"/>
    <property type="match status" value="1"/>
</dbReference>
<keyword evidence="2" id="KW-1185">Reference proteome</keyword>
<proteinExistence type="predicted"/>
<dbReference type="EMBL" id="JBEGDG010000004">
    <property type="protein sequence ID" value="MEQ6354623.1"/>
    <property type="molecule type" value="Genomic_DNA"/>
</dbReference>
<accession>A0ABV1MQ70</accession>
<reference evidence="1 2" key="1">
    <citation type="submission" date="2024-06" db="EMBL/GenBank/DDBJ databases">
        <title>Lysinibacillus zambalefons sp. nov., a Novel Firmicute Isolated from the Poon Bato Zambales Hyperalkaline Spring.</title>
        <authorList>
            <person name="Aja J.A."/>
            <person name="Lazaro J.E.H."/>
            <person name="Llorin L.D."/>
            <person name="Lim K.R."/>
            <person name="Teodosio J."/>
            <person name="Dalisay D.S."/>
        </authorList>
    </citation>
    <scope>NUCLEOTIDE SEQUENCE [LARGE SCALE GENOMIC DNA]</scope>
    <source>
        <strain evidence="1 2">M3</strain>
    </source>
</reference>
<dbReference type="RefSeq" id="WP_349659283.1">
    <property type="nucleotide sequence ID" value="NZ_JBEGDG010000004.1"/>
</dbReference>
<organism evidence="1 2">
    <name type="scientific">Lysinibacillus zambalensis</name>
    <dbReference type="NCBI Taxonomy" id="3160866"/>
    <lineage>
        <taxon>Bacteria</taxon>
        <taxon>Bacillati</taxon>
        <taxon>Bacillota</taxon>
        <taxon>Bacilli</taxon>
        <taxon>Bacillales</taxon>
        <taxon>Bacillaceae</taxon>
        <taxon>Lysinibacillus</taxon>
    </lineage>
</organism>
<dbReference type="Proteomes" id="UP001478862">
    <property type="component" value="Unassembled WGS sequence"/>
</dbReference>
<gene>
    <name evidence="1" type="ORF">ABNX05_08355</name>
</gene>
<evidence type="ECO:0000313" key="2">
    <source>
        <dbReference type="Proteomes" id="UP001478862"/>
    </source>
</evidence>
<dbReference type="InterPro" id="IPR046208">
    <property type="entry name" value="DUF6241"/>
</dbReference>
<name>A0ABV1MQ70_9BACI</name>
<evidence type="ECO:0000313" key="1">
    <source>
        <dbReference type="EMBL" id="MEQ6354623.1"/>
    </source>
</evidence>
<protein>
    <submittedName>
        <fullName evidence="1">DUF6241 domain-containing protein</fullName>
    </submittedName>
</protein>
<comment type="caution">
    <text evidence="1">The sequence shown here is derived from an EMBL/GenBank/DDBJ whole genome shotgun (WGS) entry which is preliminary data.</text>
</comment>
<sequence length="187" mass="21457">MKRKTKSVISIIVILIIFGGAFSYFKFTEQVEKPTPEEEKVKAVVVGNDGEILESKTKAELLYPDNLVESQVSEAIHSMSHQKVQSGAQWGREQITQEKIERLLIVCKMNDYKYNEIYISILERWSKGDFSKAVEDHNAVWEIHGGDEEAPGKASRLSTPEEEMYYIKEYFTDKPDNQDESNNSSQQ</sequence>